<organism evidence="3 4">
    <name type="scientific">Dysosmobacter segnis</name>
    <dbReference type="NCBI Taxonomy" id="2763042"/>
    <lineage>
        <taxon>Bacteria</taxon>
        <taxon>Bacillati</taxon>
        <taxon>Bacillota</taxon>
        <taxon>Clostridia</taxon>
        <taxon>Eubacteriales</taxon>
        <taxon>Oscillospiraceae</taxon>
        <taxon>Dysosmobacter</taxon>
    </lineage>
</organism>
<evidence type="ECO:0000313" key="3">
    <source>
        <dbReference type="EMBL" id="MBC5772166.1"/>
    </source>
</evidence>
<dbReference type="AlphaFoldDB" id="A0A923MLY3"/>
<accession>A0A923MLY3</accession>
<keyword evidence="1" id="KW-0812">Transmembrane</keyword>
<dbReference type="Proteomes" id="UP000620327">
    <property type="component" value="Unassembled WGS sequence"/>
</dbReference>
<feature type="transmembrane region" description="Helical" evidence="1">
    <location>
        <begin position="269"/>
        <end position="292"/>
    </location>
</feature>
<evidence type="ECO:0000256" key="2">
    <source>
        <dbReference type="SAM" id="SignalP"/>
    </source>
</evidence>
<reference evidence="3" key="1">
    <citation type="submission" date="2020-08" db="EMBL/GenBank/DDBJ databases">
        <title>Genome public.</title>
        <authorList>
            <person name="Liu C."/>
            <person name="Sun Q."/>
        </authorList>
    </citation>
    <scope>NUCLEOTIDE SEQUENCE</scope>
    <source>
        <strain evidence="3">BX15</strain>
    </source>
</reference>
<feature type="chain" id="PRO_5037496492" evidence="2">
    <location>
        <begin position="25"/>
        <end position="306"/>
    </location>
</feature>
<evidence type="ECO:0000313" key="4">
    <source>
        <dbReference type="Proteomes" id="UP000620327"/>
    </source>
</evidence>
<dbReference type="EMBL" id="JACOQI010000036">
    <property type="protein sequence ID" value="MBC5772166.1"/>
    <property type="molecule type" value="Genomic_DNA"/>
</dbReference>
<dbReference type="RefSeq" id="WP_187016306.1">
    <property type="nucleotide sequence ID" value="NZ_JACOQI010000036.1"/>
</dbReference>
<comment type="caution">
    <text evidence="3">The sequence shown here is derived from an EMBL/GenBank/DDBJ whole genome shotgun (WGS) entry which is preliminary data.</text>
</comment>
<proteinExistence type="predicted"/>
<keyword evidence="2" id="KW-0732">Signal</keyword>
<keyword evidence="4" id="KW-1185">Reference proteome</keyword>
<sequence>MKRMLSLCAAALCLTLALTPTALAADFEPAVPDAKVFYPTSIVRNDDGTELKKIYDLSPEDDPAGIPRSDFRQDGFQYTLTDLLKQELPENESRQHTEHVSIESAKKDMESVLALLPQEREFITDDGLMGTLTLRLDTVQVEPSGYGSSTKQLSVKRSYPNLAEQDTQYIPKSIEDGGKNLTLSDIQWQTDNTANMDGYVVADRYTAVATYTGSTTSSYVKGYTVTADYTGTVSRIALNRVRYVAIFEGVPIQPAEPAKTAGAMSSLRWSYVLIPIGVVAAAGAGVGGALLVKRKRENADEEETEE</sequence>
<protein>
    <submittedName>
        <fullName evidence="3">Cell wall anchor protein</fullName>
    </submittedName>
</protein>
<keyword evidence="1" id="KW-0472">Membrane</keyword>
<name>A0A923MLY3_9FIRM</name>
<gene>
    <name evidence="3" type="ORF">H8Z83_17940</name>
</gene>
<feature type="signal peptide" evidence="2">
    <location>
        <begin position="1"/>
        <end position="24"/>
    </location>
</feature>
<evidence type="ECO:0000256" key="1">
    <source>
        <dbReference type="SAM" id="Phobius"/>
    </source>
</evidence>
<keyword evidence="1" id="KW-1133">Transmembrane helix</keyword>